<dbReference type="GO" id="GO:0044281">
    <property type="term" value="P:small molecule metabolic process"/>
    <property type="evidence" value="ECO:0007669"/>
    <property type="project" value="UniProtKB-ARBA"/>
</dbReference>
<dbReference type="InterPro" id="IPR023214">
    <property type="entry name" value="HAD_sf"/>
</dbReference>
<dbReference type="SUPFAM" id="SSF56784">
    <property type="entry name" value="HAD-like"/>
    <property type="match status" value="1"/>
</dbReference>
<organism evidence="5 6">
    <name type="scientific">Aerococcus viridans</name>
    <dbReference type="NCBI Taxonomy" id="1377"/>
    <lineage>
        <taxon>Bacteria</taxon>
        <taxon>Bacillati</taxon>
        <taxon>Bacillota</taxon>
        <taxon>Bacilli</taxon>
        <taxon>Lactobacillales</taxon>
        <taxon>Aerococcaceae</taxon>
        <taxon>Aerococcus</taxon>
    </lineage>
</organism>
<dbReference type="InterPro" id="IPR023198">
    <property type="entry name" value="PGP-like_dom2"/>
</dbReference>
<evidence type="ECO:0000313" key="5">
    <source>
        <dbReference type="EMBL" id="PNL91575.1"/>
    </source>
</evidence>
<gene>
    <name evidence="5" type="ORF">A6J77_004830</name>
</gene>
<dbReference type="NCBIfam" id="TIGR01509">
    <property type="entry name" value="HAD-SF-IA-v3"/>
    <property type="match status" value="1"/>
</dbReference>
<dbReference type="Proteomes" id="UP000192813">
    <property type="component" value="Unassembled WGS sequence"/>
</dbReference>
<dbReference type="InterPro" id="IPR006439">
    <property type="entry name" value="HAD-SF_hydro_IA"/>
</dbReference>
<comment type="caution">
    <text evidence="5">The sequence shown here is derived from an EMBL/GenBank/DDBJ whole genome shotgun (WGS) entry which is preliminary data.</text>
</comment>
<dbReference type="EMBL" id="NBTM02000001">
    <property type="protein sequence ID" value="PNL91575.1"/>
    <property type="molecule type" value="Genomic_DNA"/>
</dbReference>
<comment type="cofactor">
    <cofactor evidence="1">
        <name>Mg(2+)</name>
        <dbReference type="ChEBI" id="CHEBI:18420"/>
    </cofactor>
</comment>
<dbReference type="InterPro" id="IPR036412">
    <property type="entry name" value="HAD-like_sf"/>
</dbReference>
<proteinExistence type="predicted"/>
<keyword evidence="2" id="KW-0479">Metal-binding</keyword>
<evidence type="ECO:0000256" key="3">
    <source>
        <dbReference type="ARBA" id="ARBA00022801"/>
    </source>
</evidence>
<reference evidence="6" key="1">
    <citation type="submission" date="2017-12" db="EMBL/GenBank/DDBJ databases">
        <title>FDA dAtabase for Regulatory Grade micrObial Sequences (FDA-ARGOS): Supporting development and validation of Infectious Disease Dx tests.</title>
        <authorList>
            <person name="Hoffmann M."/>
            <person name="Allard M."/>
            <person name="Evans P."/>
            <person name="Brown E."/>
            <person name="Tallon L."/>
            <person name="Sadzewicz L."/>
            <person name="Sengamalay N."/>
            <person name="Ott S."/>
            <person name="Godinez A."/>
            <person name="Nagaraj S."/>
            <person name="Vavikolanu K."/>
            <person name="Aluvathingal J."/>
            <person name="Nadendla S."/>
            <person name="Sichtig H."/>
        </authorList>
    </citation>
    <scope>NUCLEOTIDE SEQUENCE [LARGE SCALE GENOMIC DNA]</scope>
    <source>
        <strain evidence="6">FDAARGOS_249</strain>
    </source>
</reference>
<evidence type="ECO:0000256" key="1">
    <source>
        <dbReference type="ARBA" id="ARBA00001946"/>
    </source>
</evidence>
<dbReference type="PANTHER" id="PTHR46470">
    <property type="entry name" value="N-ACYLNEURAMINATE-9-PHOSPHATASE"/>
    <property type="match status" value="1"/>
</dbReference>
<keyword evidence="3 5" id="KW-0378">Hydrolase</keyword>
<dbReference type="AlphaFoldDB" id="A0A2J9PMK9"/>
<keyword evidence="4" id="KW-0460">Magnesium</keyword>
<protein>
    <submittedName>
        <fullName evidence="5">HAD family hydrolase</fullName>
    </submittedName>
</protein>
<accession>A0A2J9PMK9</accession>
<dbReference type="PANTHER" id="PTHR46470:SF2">
    <property type="entry name" value="GLYCERALDEHYDE 3-PHOSPHATE PHOSPHATASE"/>
    <property type="match status" value="1"/>
</dbReference>
<dbReference type="Gene3D" id="1.10.150.240">
    <property type="entry name" value="Putative phosphatase, domain 2"/>
    <property type="match status" value="1"/>
</dbReference>
<sequence length="239" mass="27096">MKMIEKGIDMKAIGFDLDDTLYNRLTIYEETYRDMQATDHHLDVDFETFNQVYAEFSEQEYQAFMAGEKTEAAFKNDRVIETYAHFGHAIDQATAKEFNQLKNHYQEQLSLSEDLVALMEAALSKGMALFVLTNGTTEAQIDKLTNLGVDQLIDRDKWYISESMGGSKPQRKVFDAIAADLNVAPQEILFVGDDYQNDIEGAIQAGWQAIHYSKTEVPNTVATCTTDDFLEMRTLLGNL</sequence>
<dbReference type="InterPro" id="IPR051400">
    <property type="entry name" value="HAD-like_hydrolase"/>
</dbReference>
<dbReference type="NCBIfam" id="TIGR01549">
    <property type="entry name" value="HAD-SF-IA-v1"/>
    <property type="match status" value="1"/>
</dbReference>
<dbReference type="Gene3D" id="3.40.50.1000">
    <property type="entry name" value="HAD superfamily/HAD-like"/>
    <property type="match status" value="1"/>
</dbReference>
<dbReference type="SFLD" id="SFLDS00003">
    <property type="entry name" value="Haloacid_Dehalogenase"/>
    <property type="match status" value="1"/>
</dbReference>
<dbReference type="GO" id="GO:0016791">
    <property type="term" value="F:phosphatase activity"/>
    <property type="evidence" value="ECO:0007669"/>
    <property type="project" value="TreeGrafter"/>
</dbReference>
<name>A0A2J9PMK9_9LACT</name>
<evidence type="ECO:0000256" key="2">
    <source>
        <dbReference type="ARBA" id="ARBA00022723"/>
    </source>
</evidence>
<evidence type="ECO:0000256" key="4">
    <source>
        <dbReference type="ARBA" id="ARBA00022842"/>
    </source>
</evidence>
<evidence type="ECO:0000313" key="6">
    <source>
        <dbReference type="Proteomes" id="UP000192813"/>
    </source>
</evidence>
<dbReference type="GO" id="GO:0046872">
    <property type="term" value="F:metal ion binding"/>
    <property type="evidence" value="ECO:0007669"/>
    <property type="project" value="UniProtKB-KW"/>
</dbReference>
<dbReference type="Pfam" id="PF00702">
    <property type="entry name" value="Hydrolase"/>
    <property type="match status" value="1"/>
</dbReference>
<dbReference type="SFLD" id="SFLDG01129">
    <property type="entry name" value="C1.5:_HAD__Beta-PGM__Phosphata"/>
    <property type="match status" value="1"/>
</dbReference>